<keyword evidence="2" id="KW-1185">Reference proteome</keyword>
<name>A0ABW4DPV3_9LACO</name>
<reference evidence="2" key="1">
    <citation type="journal article" date="2019" name="Int. J. Syst. Evol. Microbiol.">
        <title>The Global Catalogue of Microorganisms (GCM) 10K type strain sequencing project: providing services to taxonomists for standard genome sequencing and annotation.</title>
        <authorList>
            <consortium name="The Broad Institute Genomics Platform"/>
            <consortium name="The Broad Institute Genome Sequencing Center for Infectious Disease"/>
            <person name="Wu L."/>
            <person name="Ma J."/>
        </authorList>
    </citation>
    <scope>NUCLEOTIDE SEQUENCE [LARGE SCALE GENOMIC DNA]</scope>
    <source>
        <strain evidence="2">CCM 8951</strain>
    </source>
</reference>
<evidence type="ECO:0008006" key="3">
    <source>
        <dbReference type="Google" id="ProtNLM"/>
    </source>
</evidence>
<dbReference type="RefSeq" id="WP_125578600.1">
    <property type="nucleotide sequence ID" value="NZ_JBHTOF010000024.1"/>
</dbReference>
<gene>
    <name evidence="1" type="ORF">ACFQ4L_03295</name>
</gene>
<dbReference type="EMBL" id="JBHTOF010000024">
    <property type="protein sequence ID" value="MFD1465116.1"/>
    <property type="molecule type" value="Genomic_DNA"/>
</dbReference>
<evidence type="ECO:0000313" key="2">
    <source>
        <dbReference type="Proteomes" id="UP001597244"/>
    </source>
</evidence>
<comment type="caution">
    <text evidence="1">The sequence shown here is derived from an EMBL/GenBank/DDBJ whole genome shotgun (WGS) entry which is preliminary data.</text>
</comment>
<dbReference type="Proteomes" id="UP001597244">
    <property type="component" value="Unassembled WGS sequence"/>
</dbReference>
<protein>
    <recommendedName>
        <fullName evidence="3">Coil containing protein</fullName>
    </recommendedName>
</protein>
<sequence>MNEREYEQVIAKLGSLREHLRRLEEDDYATAMYKGYSSDGLTLTEIMAEITTVSESVELLEERLASDPEQYL</sequence>
<accession>A0ABW4DPV3</accession>
<evidence type="ECO:0000313" key="1">
    <source>
        <dbReference type="EMBL" id="MFD1465116.1"/>
    </source>
</evidence>
<proteinExistence type="predicted"/>
<organism evidence="1 2">
    <name type="scientific">Lapidilactobacillus mulanensis</name>
    <dbReference type="NCBI Taxonomy" id="2485999"/>
    <lineage>
        <taxon>Bacteria</taxon>
        <taxon>Bacillati</taxon>
        <taxon>Bacillota</taxon>
        <taxon>Bacilli</taxon>
        <taxon>Lactobacillales</taxon>
        <taxon>Lactobacillaceae</taxon>
        <taxon>Lapidilactobacillus</taxon>
    </lineage>
</organism>